<dbReference type="Proteomes" id="UP000293823">
    <property type="component" value="Unassembled WGS sequence"/>
</dbReference>
<comment type="caution">
    <text evidence="4">The sequence shown here is derived from an EMBL/GenBank/DDBJ whole genome shotgun (WGS) entry which is preliminary data.</text>
</comment>
<gene>
    <name evidence="4" type="ORF">AA0113_g5863</name>
</gene>
<feature type="repeat" description="ANK" evidence="3">
    <location>
        <begin position="911"/>
        <end position="943"/>
    </location>
</feature>
<dbReference type="OrthoDB" id="194358at2759"/>
<feature type="repeat" description="ANK" evidence="3">
    <location>
        <begin position="1639"/>
        <end position="1672"/>
    </location>
</feature>
<reference evidence="5" key="1">
    <citation type="journal article" date="2019" name="bioRxiv">
        <title>Genomics, evolutionary history and diagnostics of the Alternaria alternata species group including apple and Asian pear pathotypes.</title>
        <authorList>
            <person name="Armitage A.D."/>
            <person name="Cockerton H.M."/>
            <person name="Sreenivasaprasad S."/>
            <person name="Woodhall J.W."/>
            <person name="Lane C.R."/>
            <person name="Harrison R.J."/>
            <person name="Clarkson J.P."/>
        </authorList>
    </citation>
    <scope>NUCLEOTIDE SEQUENCE [LARGE SCALE GENOMIC DNA]</scope>
    <source>
        <strain evidence="5">RGR 97.0016</strain>
    </source>
</reference>
<dbReference type="SMART" id="SM00248">
    <property type="entry name" value="ANK"/>
    <property type="match status" value="25"/>
</dbReference>
<feature type="repeat" description="ANK" evidence="3">
    <location>
        <begin position="1185"/>
        <end position="1217"/>
    </location>
</feature>
<evidence type="ECO:0000313" key="5">
    <source>
        <dbReference type="Proteomes" id="UP000293823"/>
    </source>
</evidence>
<accession>A0A4Q4S5B5</accession>
<keyword evidence="2 3" id="KW-0040">ANK repeat</keyword>
<dbReference type="Pfam" id="PF12796">
    <property type="entry name" value="Ank_2"/>
    <property type="match status" value="5"/>
</dbReference>
<evidence type="ECO:0000256" key="2">
    <source>
        <dbReference type="ARBA" id="ARBA00023043"/>
    </source>
</evidence>
<organism evidence="4 5">
    <name type="scientific">Alternaria arborescens</name>
    <dbReference type="NCBI Taxonomy" id="156630"/>
    <lineage>
        <taxon>Eukaryota</taxon>
        <taxon>Fungi</taxon>
        <taxon>Dikarya</taxon>
        <taxon>Ascomycota</taxon>
        <taxon>Pezizomycotina</taxon>
        <taxon>Dothideomycetes</taxon>
        <taxon>Pleosporomycetidae</taxon>
        <taxon>Pleosporales</taxon>
        <taxon>Pleosporineae</taxon>
        <taxon>Pleosporaceae</taxon>
        <taxon>Alternaria</taxon>
        <taxon>Alternaria sect. Alternaria</taxon>
    </lineage>
</organism>
<dbReference type="EMBL" id="PEJP01000020">
    <property type="protein sequence ID" value="RYO64899.1"/>
    <property type="molecule type" value="Genomic_DNA"/>
</dbReference>
<dbReference type="PROSITE" id="PS50297">
    <property type="entry name" value="ANK_REP_REGION"/>
    <property type="match status" value="6"/>
</dbReference>
<evidence type="ECO:0000256" key="3">
    <source>
        <dbReference type="PROSITE-ProRule" id="PRU00023"/>
    </source>
</evidence>
<evidence type="ECO:0000256" key="1">
    <source>
        <dbReference type="ARBA" id="ARBA00022737"/>
    </source>
</evidence>
<feature type="repeat" description="ANK" evidence="3">
    <location>
        <begin position="1606"/>
        <end position="1638"/>
    </location>
</feature>
<feature type="repeat" description="ANK" evidence="3">
    <location>
        <begin position="75"/>
        <end position="107"/>
    </location>
</feature>
<dbReference type="InterPro" id="IPR002110">
    <property type="entry name" value="Ankyrin_rpt"/>
</dbReference>
<proteinExistence type="predicted"/>
<dbReference type="PRINTS" id="PR01415">
    <property type="entry name" value="ANKYRIN"/>
</dbReference>
<protein>
    <submittedName>
        <fullName evidence="4">Uncharacterized protein</fullName>
    </submittedName>
</protein>
<dbReference type="PROSITE" id="PS50088">
    <property type="entry name" value="ANK_REPEAT"/>
    <property type="match status" value="7"/>
</dbReference>
<dbReference type="Gene3D" id="1.25.40.20">
    <property type="entry name" value="Ankyrin repeat-containing domain"/>
    <property type="match status" value="7"/>
</dbReference>
<feature type="repeat" description="ANK" evidence="3">
    <location>
        <begin position="1573"/>
        <end position="1605"/>
    </location>
</feature>
<evidence type="ECO:0000313" key="4">
    <source>
        <dbReference type="EMBL" id="RYO64899.1"/>
    </source>
</evidence>
<sequence>MFSDQEFMSPFSSWIETVESIAKILPWPHTRLPDLVAVGSKSATPFFAACIYGFAFAIENLSRTPSFDVNQKNARDNTGLYLASAAGQTRVVDDLLKLGADIAIEGGRHTTPLQAACANGHGDIAQLIIRRSSQKLTAEVIASAIQTALCNGHEDVALILLKKNALPISQDTVDQVFEVAAGMGFAELMNYLHLTSKSLSGNKKPVITGAIKIFHDTKLRWFRNHFQDKALPNDAIATAAFYGQNEIIKFFLDKGLGIEHEGPFGTPLRAASLMGHGTTVRLLLDRDAVVNANGPFGDALQAAAMRGHLSIITMLIRSGVAVNNTGGYYGNALQAATYRGHIEVVEALLAAGAPIGQKGLFDDALSAAVSGGRQAIADLLLRSGYRSLSLWDEDEIMSATAAYRKRPPPTHVDLLSALDSTHHVERDRQAHRANANRGREITFEEAYKTIHCSVEVESVTELTDLEHHKRFGSDAFLVAIAAGQESIVRNMLDHRSAIGLSPSNIGIGLKVASAAGQLGIVDHILMTSDSPRKHIPRALERAAWYGHIKIIKRLLECKEAYGPPPDSYYAPFTPKKEKRLKTVCHDGQLKSHLDDTQWSKVSSDKKGSRWSDYFPFSYQVLETNETAENGHIMRILLQGCRANAPATVGLALQLAAESGLQNLLAITLPITIQSDSERVLQILCRHNPTIDTIVIEKACAQAEKNESLRVLYNLLKHDGNHDYQMQDYWKVFHGAASTEHSELVSYLCHQTLHLQDDSVFVRRFIEAAQGGYVFAMKTWERRLLQFADFKLFMSQALDQACANGHAVVVSYLIERGVHVNTIVEEPVLHSSLVDNHYISMQRDGVTKQEVWPRTALQACLQATPQYDRTHGVSTKELKDFKEQKKKFLSKQRAVIELLLRENADVSVVDSHGRSALHHAALCYPAETVRMILESGAAIDLPDEDNRTPLFYAAWRELDSFTVLKVLTKAEEQAVKASATHSSSTFLLDAALSVFIREGFVESESVHQVLESGPGAVIRYLLQSQLDLQATASGFTLLLQMAAADGDIELIKLLIERNVDFKAVGHYFGTALHAAARFGHLDCIELLVEAGSEIASIAGRKKWNPLRTAVEGRHLATVQRLLDWGAMQSYDCSIDQGLARYSPTGSILTSACRSGSVDLVKLLLSYSEPNTLMPGQTETRRTQFADMTSALQGACENGHVEIAALLIEYGADVEEEYGRFLSPLTAAATAGDLKTMKVLLAAGATLYDAGRAINILRTLVVGEKPKDIIDYVLIRLLHTDDFIYACREVPTYVRAWQEDAKFVLHVQTMQSSDRLLANLAVLGAQRSMELLFGSTIEMADVRPPVLQAAAYFQSYNILFELLPMVVIPQPLPLKYQSPAYAMLAGLMPIQMKTDRSHKTLCCDAWATNSFLYSWLPGRPNKECACSNARTAASEAILKLAQIEESHVCASAGILHLASYLGMLQVVQVCLDLGVKIDQRHESFGSALIAGIEGGSLDVVTMLLQRHVDVNTASDDIGTPLYPTCQTRNEAGRRFVNYKPPSTGTALQRVCTNEDSEMAEILLQHGAEVNVLIPRKGTPMHVACEKGDEKLLKLLLKYGADVDIVSPDLGSALHVTCKSHSAGLAKILLQHGANVNVFSSNHGTPLHAACADKGDDATIQLLLEHGADVNSKGSNGETPLTSILSRERYSSARLIESLLSTEQRLEATENDLDRLMTGSGYPESAIQTCKRVLADNTHLKPTIETIRLLLSGLGCSDSNILRLLLARAPHLTITLDIVKQAKNLGSFELLTRHGSCIEITADLMRSFLDPLELNLIKYSVQSAPEVRPPPAVVTAIRAILDQPEPKSNGSRQGDSMVAFIRYRRSYQKPIAKEIMELILARHPDVESYSGTA</sequence>
<keyword evidence="1" id="KW-0677">Repeat</keyword>
<dbReference type="InterPro" id="IPR036770">
    <property type="entry name" value="Ankyrin_rpt-contain_sf"/>
</dbReference>
<feature type="repeat" description="ANK" evidence="3">
    <location>
        <begin position="1069"/>
        <end position="1098"/>
    </location>
</feature>
<keyword evidence="5" id="KW-1185">Reference proteome</keyword>
<dbReference type="PANTHER" id="PTHR24198">
    <property type="entry name" value="ANKYRIN REPEAT AND PROTEIN KINASE DOMAIN-CONTAINING PROTEIN"/>
    <property type="match status" value="1"/>
</dbReference>
<dbReference type="SUPFAM" id="SSF48403">
    <property type="entry name" value="Ankyrin repeat"/>
    <property type="match status" value="5"/>
</dbReference>
<dbReference type="PANTHER" id="PTHR24198:SF165">
    <property type="entry name" value="ANKYRIN REPEAT-CONTAINING PROTEIN-RELATED"/>
    <property type="match status" value="1"/>
</dbReference>
<name>A0A4Q4S5B5_9PLEO</name>